<dbReference type="InterPro" id="IPR038418">
    <property type="entry name" value="6-PTP_synth/QueD_sf"/>
</dbReference>
<dbReference type="SUPFAM" id="SSF55620">
    <property type="entry name" value="Tetrahydrobiopterin biosynthesis enzymes-like"/>
    <property type="match status" value="1"/>
</dbReference>
<dbReference type="UniPathway" id="UPA00391"/>
<feature type="binding site" evidence="11">
    <location>
        <position position="13"/>
    </location>
    <ligand>
        <name>Zn(2+)</name>
        <dbReference type="ChEBI" id="CHEBI:29105"/>
    </ligand>
</feature>
<feature type="binding site" evidence="11">
    <location>
        <position position="30"/>
    </location>
    <ligand>
        <name>Zn(2+)</name>
        <dbReference type="ChEBI" id="CHEBI:29105"/>
    </ligand>
</feature>
<feature type="active site" description="Charge relay system" evidence="10">
    <location>
        <position position="107"/>
    </location>
</feature>
<evidence type="ECO:0000256" key="11">
    <source>
        <dbReference type="PIRSR" id="PIRSR006113-2"/>
    </source>
</evidence>
<comment type="cofactor">
    <cofactor evidence="9 11">
        <name>Zn(2+)</name>
        <dbReference type="ChEBI" id="CHEBI:29105"/>
    </cofactor>
    <text evidence="9 11">Binds 1 zinc ion per subunit.</text>
</comment>
<dbReference type="PIRSF" id="PIRSF006113">
    <property type="entry name" value="PTP_synth"/>
    <property type="match status" value="1"/>
</dbReference>
<evidence type="ECO:0000256" key="9">
    <source>
        <dbReference type="PIRNR" id="PIRNR006113"/>
    </source>
</evidence>
<keyword evidence="7 9" id="KW-0456">Lyase</keyword>
<dbReference type="PANTHER" id="PTHR12589">
    <property type="entry name" value="PYRUVOYL TETRAHYDROBIOPTERIN SYNTHASE"/>
    <property type="match status" value="1"/>
</dbReference>
<accession>A0A3B7MJD7</accession>
<sequence>MTIYKEFTFDAAHFLANVPEGHKCKQLHGHTYFLKVYVSGEPELPEQWVMDYSDLKAIVKPVIDQLDHKFLNDVQGLENPTAEVVTRWIWQKIKPTLPKLKRIELKETPTSGVIYEE</sequence>
<evidence type="ECO:0000256" key="10">
    <source>
        <dbReference type="PIRSR" id="PIRSR006113-1"/>
    </source>
</evidence>
<keyword evidence="13" id="KW-1185">Reference proteome</keyword>
<dbReference type="OrthoDB" id="9804698at2"/>
<comment type="catalytic activity">
    <reaction evidence="8 9">
        <text>7,8-dihydroneopterin 3'-triphosphate + H2O = 6-carboxy-5,6,7,8-tetrahydropterin + triphosphate + acetaldehyde + 2 H(+)</text>
        <dbReference type="Rhea" id="RHEA:27966"/>
        <dbReference type="ChEBI" id="CHEBI:15343"/>
        <dbReference type="ChEBI" id="CHEBI:15377"/>
        <dbReference type="ChEBI" id="CHEBI:15378"/>
        <dbReference type="ChEBI" id="CHEBI:18036"/>
        <dbReference type="ChEBI" id="CHEBI:58462"/>
        <dbReference type="ChEBI" id="CHEBI:61032"/>
        <dbReference type="EC" id="4.1.2.50"/>
    </reaction>
</comment>
<comment type="pathway">
    <text evidence="1 9">Purine metabolism; 7-cyano-7-deazaguanine biosynthesis.</text>
</comment>
<dbReference type="GO" id="GO:0008616">
    <property type="term" value="P:tRNA queuosine(34) biosynthetic process"/>
    <property type="evidence" value="ECO:0007669"/>
    <property type="project" value="UniProtKB-KW"/>
</dbReference>
<proteinExistence type="inferred from homology"/>
<evidence type="ECO:0000256" key="8">
    <source>
        <dbReference type="ARBA" id="ARBA00048807"/>
    </source>
</evidence>
<name>A0A3B7MJD7_9BACT</name>
<dbReference type="InterPro" id="IPR007115">
    <property type="entry name" value="6-PTP_synth/QueD"/>
</dbReference>
<dbReference type="RefSeq" id="WP_119050185.1">
    <property type="nucleotide sequence ID" value="NZ_CP032157.1"/>
</dbReference>
<dbReference type="GO" id="GO:0046872">
    <property type="term" value="F:metal ion binding"/>
    <property type="evidence" value="ECO:0007669"/>
    <property type="project" value="UniProtKB-KW"/>
</dbReference>
<feature type="active site" description="Proton acceptor" evidence="10">
    <location>
        <position position="24"/>
    </location>
</feature>
<dbReference type="NCBIfam" id="TIGR03367">
    <property type="entry name" value="queuosine_QueD"/>
    <property type="match status" value="1"/>
</dbReference>
<dbReference type="EC" id="4.-.-.-" evidence="9"/>
<dbReference type="AlphaFoldDB" id="A0A3B7MJD7"/>
<keyword evidence="4 9" id="KW-0479">Metal-binding</keyword>
<gene>
    <name evidence="12" type="primary">queD</name>
    <name evidence="12" type="ORF">D3H65_10060</name>
</gene>
<evidence type="ECO:0000256" key="2">
    <source>
        <dbReference type="ARBA" id="ARBA00008900"/>
    </source>
</evidence>
<evidence type="ECO:0000256" key="4">
    <source>
        <dbReference type="ARBA" id="ARBA00022723"/>
    </source>
</evidence>
<dbReference type="EMBL" id="CP032157">
    <property type="protein sequence ID" value="AXY74298.1"/>
    <property type="molecule type" value="Genomic_DNA"/>
</dbReference>
<dbReference type="KEGG" id="pseg:D3H65_10060"/>
<dbReference type="Gene3D" id="3.30.479.10">
    <property type="entry name" value="6-pyruvoyl tetrahydropterin synthase/QueD"/>
    <property type="match status" value="1"/>
</dbReference>
<protein>
    <recommendedName>
        <fullName evidence="3 9">6-carboxy-5,6,7,8-tetrahydropterin synthase</fullName>
        <ecNumber evidence="9">4.-.-.-</ecNumber>
    </recommendedName>
</protein>
<keyword evidence="6 9" id="KW-0862">Zinc</keyword>
<evidence type="ECO:0000256" key="5">
    <source>
        <dbReference type="ARBA" id="ARBA00022785"/>
    </source>
</evidence>
<dbReference type="PANTHER" id="PTHR12589:SF7">
    <property type="entry name" value="6-PYRUVOYL TETRAHYDROBIOPTERIN SYNTHASE"/>
    <property type="match status" value="1"/>
</dbReference>
<evidence type="ECO:0000256" key="3">
    <source>
        <dbReference type="ARBA" id="ARBA00018141"/>
    </source>
</evidence>
<reference evidence="12 13" key="1">
    <citation type="submission" date="2018-09" db="EMBL/GenBank/DDBJ databases">
        <title>Genome sequencing of strain 6GH32-13.</title>
        <authorList>
            <person name="Weon H.-Y."/>
            <person name="Heo J."/>
            <person name="Kwon S.-W."/>
        </authorList>
    </citation>
    <scope>NUCLEOTIDE SEQUENCE [LARGE SCALE GENOMIC DNA]</scope>
    <source>
        <strain evidence="12 13">5GH32-13</strain>
    </source>
</reference>
<keyword evidence="5 9" id="KW-0671">Queuosine biosynthesis</keyword>
<dbReference type="GO" id="GO:0070497">
    <property type="term" value="F:6-carboxytetrahydropterin synthase activity"/>
    <property type="evidence" value="ECO:0007669"/>
    <property type="project" value="UniProtKB-EC"/>
</dbReference>
<feature type="active site" description="Charge relay system" evidence="10">
    <location>
        <position position="68"/>
    </location>
</feature>
<dbReference type="Proteomes" id="UP000263900">
    <property type="component" value="Chromosome"/>
</dbReference>
<dbReference type="Pfam" id="PF01242">
    <property type="entry name" value="PTPS"/>
    <property type="match status" value="1"/>
</dbReference>
<evidence type="ECO:0000313" key="13">
    <source>
        <dbReference type="Proteomes" id="UP000263900"/>
    </source>
</evidence>
<evidence type="ECO:0000313" key="12">
    <source>
        <dbReference type="EMBL" id="AXY74298.1"/>
    </source>
</evidence>
<comment type="similarity">
    <text evidence="2 9">Belongs to the PTPS family. QueD subfamily.</text>
</comment>
<evidence type="ECO:0000256" key="7">
    <source>
        <dbReference type="ARBA" id="ARBA00023239"/>
    </source>
</evidence>
<organism evidence="12 13">
    <name type="scientific">Paraflavitalea soli</name>
    <dbReference type="NCBI Taxonomy" id="2315862"/>
    <lineage>
        <taxon>Bacteria</taxon>
        <taxon>Pseudomonadati</taxon>
        <taxon>Bacteroidota</taxon>
        <taxon>Chitinophagia</taxon>
        <taxon>Chitinophagales</taxon>
        <taxon>Chitinophagaceae</taxon>
        <taxon>Paraflavitalea</taxon>
    </lineage>
</organism>
<evidence type="ECO:0000256" key="1">
    <source>
        <dbReference type="ARBA" id="ARBA00005061"/>
    </source>
</evidence>
<evidence type="ECO:0000256" key="6">
    <source>
        <dbReference type="ARBA" id="ARBA00022833"/>
    </source>
</evidence>
<feature type="binding site" evidence="11">
    <location>
        <position position="28"/>
    </location>
    <ligand>
        <name>Zn(2+)</name>
        <dbReference type="ChEBI" id="CHEBI:29105"/>
    </ligand>
</feature>
<dbReference type="FunFam" id="3.30.479.10:FF:000001">
    <property type="entry name" value="6-carboxy-5,6,7,8-tetrahydropterin synthase"/>
    <property type="match status" value="1"/>
</dbReference>